<organism evidence="5 6">
    <name type="scientific">Ramlibacter henchirensis</name>
    <dbReference type="NCBI Taxonomy" id="204072"/>
    <lineage>
        <taxon>Bacteria</taxon>
        <taxon>Pseudomonadati</taxon>
        <taxon>Pseudomonadota</taxon>
        <taxon>Betaproteobacteria</taxon>
        <taxon>Burkholderiales</taxon>
        <taxon>Comamonadaceae</taxon>
        <taxon>Ramlibacter</taxon>
    </lineage>
</organism>
<dbReference type="GO" id="GO:0000160">
    <property type="term" value="P:phosphorelay signal transduction system"/>
    <property type="evidence" value="ECO:0007669"/>
    <property type="project" value="InterPro"/>
</dbReference>
<keyword evidence="3" id="KW-1133">Transmembrane helix</keyword>
<feature type="transmembrane region" description="Helical" evidence="3">
    <location>
        <begin position="198"/>
        <end position="219"/>
    </location>
</feature>
<comment type="caution">
    <text evidence="5">The sequence shown here is derived from an EMBL/GenBank/DDBJ whole genome shotgun (WGS) entry which is preliminary data.</text>
</comment>
<dbReference type="PROSITE" id="PS51755">
    <property type="entry name" value="OMPR_PHOB"/>
    <property type="match status" value="1"/>
</dbReference>
<evidence type="ECO:0000259" key="4">
    <source>
        <dbReference type="PROSITE" id="PS51755"/>
    </source>
</evidence>
<dbReference type="Proteomes" id="UP000298180">
    <property type="component" value="Unassembled WGS sequence"/>
</dbReference>
<dbReference type="Gene3D" id="1.25.40.10">
    <property type="entry name" value="Tetratricopeptide repeat domain"/>
    <property type="match status" value="1"/>
</dbReference>
<evidence type="ECO:0000256" key="3">
    <source>
        <dbReference type="SAM" id="Phobius"/>
    </source>
</evidence>
<feature type="DNA-binding region" description="OmpR/PhoB-type" evidence="2">
    <location>
        <begin position="80"/>
        <end position="176"/>
    </location>
</feature>
<dbReference type="GO" id="GO:0006355">
    <property type="term" value="P:regulation of DNA-templated transcription"/>
    <property type="evidence" value="ECO:0007669"/>
    <property type="project" value="InterPro"/>
</dbReference>
<evidence type="ECO:0000256" key="2">
    <source>
        <dbReference type="PROSITE-ProRule" id="PRU01091"/>
    </source>
</evidence>
<dbReference type="Gene3D" id="1.10.10.10">
    <property type="entry name" value="Winged helix-like DNA-binding domain superfamily/Winged helix DNA-binding domain"/>
    <property type="match status" value="1"/>
</dbReference>
<dbReference type="SUPFAM" id="SSF46894">
    <property type="entry name" value="C-terminal effector domain of the bipartite response regulators"/>
    <property type="match status" value="1"/>
</dbReference>
<keyword evidence="3" id="KW-0472">Membrane</keyword>
<dbReference type="InterPro" id="IPR011990">
    <property type="entry name" value="TPR-like_helical_dom_sf"/>
</dbReference>
<evidence type="ECO:0000256" key="1">
    <source>
        <dbReference type="ARBA" id="ARBA00023125"/>
    </source>
</evidence>
<evidence type="ECO:0000313" key="6">
    <source>
        <dbReference type="Proteomes" id="UP000298180"/>
    </source>
</evidence>
<gene>
    <name evidence="5" type="ORF">EZ313_01830</name>
</gene>
<dbReference type="AlphaFoldDB" id="A0A4Z0C1M9"/>
<dbReference type="EMBL" id="SMLM01000001">
    <property type="protein sequence ID" value="TFZ05436.1"/>
    <property type="molecule type" value="Genomic_DNA"/>
</dbReference>
<dbReference type="CDD" id="cd00383">
    <property type="entry name" value="trans_reg_C"/>
    <property type="match status" value="1"/>
</dbReference>
<feature type="domain" description="OmpR/PhoB-type" evidence="4">
    <location>
        <begin position="80"/>
        <end position="176"/>
    </location>
</feature>
<dbReference type="InterPro" id="IPR036388">
    <property type="entry name" value="WH-like_DNA-bd_sf"/>
</dbReference>
<accession>A0A4Z0C1M9</accession>
<proteinExistence type="predicted"/>
<reference evidence="5 6" key="1">
    <citation type="submission" date="2019-03" db="EMBL/GenBank/DDBJ databases">
        <title>Ramlibacter henchirensis DSM 14656, whole genome shotgun sequence.</title>
        <authorList>
            <person name="Zhang X."/>
            <person name="Feng G."/>
            <person name="Zhu H."/>
        </authorList>
    </citation>
    <scope>NUCLEOTIDE SEQUENCE [LARGE SCALE GENOMIC DNA]</scope>
    <source>
        <strain evidence="5 6">DSM 14656</strain>
    </source>
</reference>
<dbReference type="OrthoDB" id="1971692at2"/>
<sequence>MRSFRCRQQNADADATARAKVRGHAFLLQSMRSNLVRGIRLRGEASRQLGRCFVEAFAQGAFSRQGNPMGTATLEEEGSRPVSRFGPFTLDARRAELHRNGATVALRPKTFALLCYLAEHPGRVIPKKELLAAVWPGVVVNDESLSQCVRELRGALGDDEQVLIRTVARRGYLFDASMESGATAATDRLRSPRPQRHWKVTAGTLLLAAVAALAGLAVVTRDDPVPVNVDDRLKERRSVAVMPFTDAPAAGQGRVADAITAGLVSALAKMPDTLVIGHVPGVDAAPNGDMRRTARQLRVRHLLTGSTQQDGDKVRVHAQLESSEDGAVFWSEFFEYAATADAQWQRDVASRIARVVDWRMSTAAVKRPIPGQGERLDPVEELMRGQHLLAHAASYDDLLRARAHFEAVAAADPGSAAAWTGVAQSYVSELEAAWNLGHGAVTLAGRALARARAANPQYLPAQYVAGRLLAMRGDLEGALRIYQAVAVANPSDAWAHARIGAMKLRLGQLADAETHTRAALRLGSSEAPLVAFSHLQAGLAEYYLGHDAIASEHLRQSVAAGPCLTQLEALLLLTSIDASNGRGQEARERAAEVLRLRPRFTVGAWRVWTAPVHPQLQPLRDRFLDGLAKAGLPE</sequence>
<keyword evidence="6" id="KW-1185">Reference proteome</keyword>
<keyword evidence="1 2" id="KW-0238">DNA-binding</keyword>
<dbReference type="InterPro" id="IPR001867">
    <property type="entry name" value="OmpR/PhoB-type_DNA-bd"/>
</dbReference>
<evidence type="ECO:0000313" key="5">
    <source>
        <dbReference type="EMBL" id="TFZ05436.1"/>
    </source>
</evidence>
<dbReference type="GO" id="GO:0003677">
    <property type="term" value="F:DNA binding"/>
    <property type="evidence" value="ECO:0007669"/>
    <property type="project" value="UniProtKB-UniRule"/>
</dbReference>
<dbReference type="Pfam" id="PF00486">
    <property type="entry name" value="Trans_reg_C"/>
    <property type="match status" value="1"/>
</dbReference>
<keyword evidence="3" id="KW-0812">Transmembrane</keyword>
<dbReference type="InterPro" id="IPR016032">
    <property type="entry name" value="Sig_transdc_resp-reg_C-effctor"/>
</dbReference>
<dbReference type="SUPFAM" id="SSF48452">
    <property type="entry name" value="TPR-like"/>
    <property type="match status" value="1"/>
</dbReference>
<dbReference type="SMART" id="SM00862">
    <property type="entry name" value="Trans_reg_C"/>
    <property type="match status" value="1"/>
</dbReference>
<protein>
    <recommendedName>
        <fullName evidence="4">OmpR/PhoB-type domain-containing protein</fullName>
    </recommendedName>
</protein>
<name>A0A4Z0C1M9_9BURK</name>